<evidence type="ECO:0000256" key="4">
    <source>
        <dbReference type="ARBA" id="ARBA00021625"/>
    </source>
</evidence>
<accession>A0ABP0EFA9</accession>
<organism evidence="8 9">
    <name type="scientific">[Candida] anglica</name>
    <dbReference type="NCBI Taxonomy" id="148631"/>
    <lineage>
        <taxon>Eukaryota</taxon>
        <taxon>Fungi</taxon>
        <taxon>Dikarya</taxon>
        <taxon>Ascomycota</taxon>
        <taxon>Saccharomycotina</taxon>
        <taxon>Pichiomycetes</taxon>
        <taxon>Debaryomycetaceae</taxon>
        <taxon>Kurtzmaniella</taxon>
    </lineage>
</organism>
<proteinExistence type="inferred from homology"/>
<comment type="similarity">
    <text evidence="3">Belongs to the DIF1/spd1 family.</text>
</comment>
<protein>
    <recommendedName>
        <fullName evidence="4">Damage-regulated import facilitator 1</fullName>
    </recommendedName>
</protein>
<evidence type="ECO:0000313" key="9">
    <source>
        <dbReference type="Proteomes" id="UP001497600"/>
    </source>
</evidence>
<name>A0ABP0EFA9_9ASCO</name>
<dbReference type="Proteomes" id="UP001497600">
    <property type="component" value="Chromosome D"/>
</dbReference>
<reference evidence="8 9" key="1">
    <citation type="submission" date="2024-01" db="EMBL/GenBank/DDBJ databases">
        <authorList>
            <consortium name="Genoscope - CEA"/>
            <person name="William W."/>
        </authorList>
    </citation>
    <scope>NUCLEOTIDE SEQUENCE [LARGE SCALE GENOMIC DNA]</scope>
    <source>
        <strain evidence="8 9">29B2s-10</strain>
    </source>
</reference>
<dbReference type="InterPro" id="IPR013900">
    <property type="entry name" value="RNR_inhibitor"/>
</dbReference>
<dbReference type="EMBL" id="OZ004256">
    <property type="protein sequence ID" value="CAK7903782.1"/>
    <property type="molecule type" value="Genomic_DNA"/>
</dbReference>
<evidence type="ECO:0000256" key="7">
    <source>
        <dbReference type="SAM" id="MobiDB-lite"/>
    </source>
</evidence>
<evidence type="ECO:0000256" key="5">
    <source>
        <dbReference type="ARBA" id="ARBA00022490"/>
    </source>
</evidence>
<evidence type="ECO:0000256" key="6">
    <source>
        <dbReference type="ARBA" id="ARBA00023242"/>
    </source>
</evidence>
<feature type="region of interest" description="Disordered" evidence="7">
    <location>
        <begin position="63"/>
        <end position="82"/>
    </location>
</feature>
<evidence type="ECO:0000256" key="3">
    <source>
        <dbReference type="ARBA" id="ARBA00005459"/>
    </source>
</evidence>
<sequence length="145" mass="16460">MSFQNKRQMNYRSEPVQQDINPDIAALSTIGMRIRKAVADGYSTPSASHYSYGYNFEEQPRRVPLPMGMDQPPSLMGSGSTVGTCSNLSEWDNAAQKPLVTIPDYNSGMTKRKFQQESGDAEYTRYREEVDYAKKYGNLSFNEEF</sequence>
<keyword evidence="6" id="KW-0539">Nucleus</keyword>
<evidence type="ECO:0000256" key="2">
    <source>
        <dbReference type="ARBA" id="ARBA00004496"/>
    </source>
</evidence>
<dbReference type="Pfam" id="PF08591">
    <property type="entry name" value="RNR_inhib"/>
    <property type="match status" value="1"/>
</dbReference>
<evidence type="ECO:0000256" key="1">
    <source>
        <dbReference type="ARBA" id="ARBA00004123"/>
    </source>
</evidence>
<keyword evidence="9" id="KW-1185">Reference proteome</keyword>
<comment type="subcellular location">
    <subcellularLocation>
        <location evidence="2">Cytoplasm</location>
    </subcellularLocation>
    <subcellularLocation>
        <location evidence="1">Nucleus</location>
    </subcellularLocation>
</comment>
<evidence type="ECO:0000313" key="8">
    <source>
        <dbReference type="EMBL" id="CAK7903782.1"/>
    </source>
</evidence>
<gene>
    <name evidence="8" type="ORF">CAAN4_D06282</name>
</gene>
<keyword evidence="5" id="KW-0963">Cytoplasm</keyword>